<organism evidence="1">
    <name type="scientific">marine sediment metagenome</name>
    <dbReference type="NCBI Taxonomy" id="412755"/>
    <lineage>
        <taxon>unclassified sequences</taxon>
        <taxon>metagenomes</taxon>
        <taxon>ecological metagenomes</taxon>
    </lineage>
</organism>
<comment type="caution">
    <text evidence="1">The sequence shown here is derived from an EMBL/GenBank/DDBJ whole genome shotgun (WGS) entry which is preliminary data.</text>
</comment>
<evidence type="ECO:0000313" key="1">
    <source>
        <dbReference type="EMBL" id="KKL17308.1"/>
    </source>
</evidence>
<proteinExistence type="predicted"/>
<accession>A0A0F9DZP0</accession>
<dbReference type="AlphaFoldDB" id="A0A0F9DZP0"/>
<gene>
    <name evidence="1" type="ORF">LCGC14_2486870</name>
</gene>
<dbReference type="EMBL" id="LAZR01039310">
    <property type="protein sequence ID" value="KKL17308.1"/>
    <property type="molecule type" value="Genomic_DNA"/>
</dbReference>
<reference evidence="1" key="1">
    <citation type="journal article" date="2015" name="Nature">
        <title>Complex archaea that bridge the gap between prokaryotes and eukaryotes.</title>
        <authorList>
            <person name="Spang A."/>
            <person name="Saw J.H."/>
            <person name="Jorgensen S.L."/>
            <person name="Zaremba-Niedzwiedzka K."/>
            <person name="Martijn J."/>
            <person name="Lind A.E."/>
            <person name="van Eijk R."/>
            <person name="Schleper C."/>
            <person name="Guy L."/>
            <person name="Ettema T.J."/>
        </authorList>
    </citation>
    <scope>NUCLEOTIDE SEQUENCE</scope>
</reference>
<sequence length="73" mass="8437">MATEKKSEYSHDLSLLKCDICDSTDIIETFSGFVCRTCGVELLIQKLQYDRPYNKDIIQIHKRLGVTQIGTRR</sequence>
<name>A0A0F9DZP0_9ZZZZ</name>
<protein>
    <submittedName>
        <fullName evidence="1">Uncharacterized protein</fullName>
    </submittedName>
</protein>